<dbReference type="Pfam" id="PF20210">
    <property type="entry name" value="Laa1_Sip1_HTR5"/>
    <property type="match status" value="1"/>
</dbReference>
<evidence type="ECO:0000256" key="3">
    <source>
        <dbReference type="SAM" id="MobiDB-lite"/>
    </source>
</evidence>
<evidence type="ECO:0000256" key="2">
    <source>
        <dbReference type="PROSITE-ProRule" id="PRU00103"/>
    </source>
</evidence>
<gene>
    <name evidence="5" type="ORF">B5M09_004246</name>
    <name evidence="4" type="ORF">H257_07593</name>
</gene>
<organism evidence="4">
    <name type="scientific">Aphanomyces astaci</name>
    <name type="common">Crayfish plague agent</name>
    <dbReference type="NCBI Taxonomy" id="112090"/>
    <lineage>
        <taxon>Eukaryota</taxon>
        <taxon>Sar</taxon>
        <taxon>Stramenopiles</taxon>
        <taxon>Oomycota</taxon>
        <taxon>Saprolegniomycetes</taxon>
        <taxon>Saprolegniales</taxon>
        <taxon>Verrucalvaceae</taxon>
        <taxon>Aphanomyces</taxon>
    </lineage>
</organism>
<dbReference type="GO" id="GO:0030139">
    <property type="term" value="C:endocytic vesicle"/>
    <property type="evidence" value="ECO:0007669"/>
    <property type="project" value="TreeGrafter"/>
</dbReference>
<evidence type="ECO:0000313" key="5">
    <source>
        <dbReference type="EMBL" id="RQM22540.1"/>
    </source>
</evidence>
<dbReference type="GO" id="GO:0008104">
    <property type="term" value="P:intracellular protein localization"/>
    <property type="evidence" value="ECO:0007669"/>
    <property type="project" value="TreeGrafter"/>
</dbReference>
<dbReference type="OrthoDB" id="192608at2759"/>
<dbReference type="PANTHER" id="PTHR21663:SF0">
    <property type="entry name" value="HEAT REPEAT-CONTAINING PROTEIN 5B"/>
    <property type="match status" value="1"/>
</dbReference>
<dbReference type="STRING" id="112090.W4GGD3"/>
<sequence>MSRPDVVGGSAKDQVRQFSAAIHESAELSFSDVNAHRKMLRSLCSLKILLSNATTSQRKDVAAGLVRAVVLAIQAYHTKHQNGSDCIVQLFCDVLALAYDGSAVSEGMDVLVSKTATLGSKLTIARAMSQWTYSQLHSAGSFLPELISLGTKHAKHADLYVRHAVVDGLTRALSTYGSYGLSFHGDAVKVAAKFLTDKYPEIRQASANLLQVLVDHAEPSDSAALDALYTVISKTLDDPAPELRRAFAALMGQLLGMYVLPCNDEETVGGAFTNASTSAAVKKKATPSPFPSIDVAVVYIKDTFCSTSNGHGGIGGTFASGAVVLATLFHTSGHHLTEPHFQSTVTALLSFLDLPLPSANEYVRVRNALGFAFRAAAKSLNERDQHQWLRTILSQFNDSSALSHHQRLVLAVECSHLFHALGEASVVYASTAALTLTNLLTHEKHSLRVEAAGALASLATAVPYRRQAIVDLVLERLTTLVDAALSLAASAADLYTLQGHSAALTHLLRAAKLQSGSSLNGLFSMTLYARILDLAERMLQSQFRRDDLADPIWLTCTRAGWELVGALLPMHVPFTASQTTRLCSLWSTATTTQARDLSQELLRLEGALVALHMYLTTLPPDPIGLAPFFAQLLHATLTSVLSMGVPSKQRAKVAKHRVLAWLLKCFTLVPPTLVADSWMTLLDLVAEFTTAQSLTSLARSTLVPPTTTAVPLSDVASVVRLVAGDLPDPMYPDALNFTLTLLLPDTAMSDIELETAYLDHFVSTGLPRTSAFTYVRMVDASVQLFPSLFLVIPHELQLRVLQHFAGVLADPKVHLDVVVNVSALLLATVREAQSQSRRLMQPHVYHRATWPLTVQSMLLELLGSSVDAVRVAAAEALGLAASLMSESHIRSLVADLETHIGTHQHDHKSALLAGSALALAHLKRSCGSRCAVDVTLLYRLSQEHVFSMAQPLRTWSLRAWSLLLECVNTSGDYEDQYVAPSLHLMELQFVVGCRFVSAATAKKGPTLRASTSVCVAMGQVINSIVSALGPELLDAGGNRIDQLYVFWDLLRMTPDPRVELEYLRFIEQLVLFAPSYFKTSDLTRVKALLRQPAVSTPAECRAVMLLIVRILVERDPAVIHQENLHLVLFQALQVHEIAADYPLLPAFRGMCATGHHRHVPSNPVAELQGCLTALLVTDCGVQKLHNGNKACEWLLLCRGLAVGGVVSVPPPSTDDVGSPRGGRGGPDSPVSQGSPSTSSDIWRRTNHRICATLADIPCLHRRVREFAVHSVVAILDLVSTSAVASVHFDVGKARAAITRLASEHDNVNFVSLYVDELVTLACQMSAMSMDGFELQRLQSAGMTLLNVVCQAMAGGVDPELPDETLLVQYQAQLSSTVRRAFASDPASPPFASSSTVVLGGYEPLQLEGAVTIAHVIANKIITDKVAVNRLVKLLLRQPDFSYDASMCDDTLRFRLALTTLGSLARVALVATADAIVLPRHVLTAWTDAVRDFCLLLVPPPAGATNFGGTFFTSTRDLDVLKAVAMAQTPVLLAALAQRSADRTTLLTAALLYFSARTTDVSGVLTVLEALPSMLDWTSITPDTYGNVLHTLLVLASHPDDRVEAAALRAIQALSTKDGATYIHAAMASVDSMARQTTLQQLHLATTVVLRSTTARHVKLASSSVVVEGMRTAAAGAAVLLPLDPSFGPAFILVANDVLRHFGLTCDWLEPTAVLYVDATLRCVVAASTSVDLHAVEAAQQLSPALATSLRVLVDTIEWLATGHVVPFAAKLVSSVTTHVGTIVDLSDFHDRIATTWMHQVSATSMDAAAVAALACSRTLAGIPVVSQRMGMAVVRLLHEDGVQLISKDVCDEVEAWMTVLMTGMEVHGAGEGWLQVVLPLLLRLSQPTTTGRMLISIATMFSGSFKAAVGRMGEDMRSALQTALRQALVDKTAAAAAAPTTSMSLDFSRYG</sequence>
<evidence type="ECO:0000313" key="4">
    <source>
        <dbReference type="EMBL" id="ETV78752.1"/>
    </source>
</evidence>
<reference evidence="4" key="1">
    <citation type="submission" date="2013-12" db="EMBL/GenBank/DDBJ databases">
        <title>The Genome Sequence of Aphanomyces astaci APO3.</title>
        <authorList>
            <consortium name="The Broad Institute Genomics Platform"/>
            <person name="Russ C."/>
            <person name="Tyler B."/>
            <person name="van West P."/>
            <person name="Dieguez-Uribeondo J."/>
            <person name="Young S.K."/>
            <person name="Zeng Q."/>
            <person name="Gargeya S."/>
            <person name="Fitzgerald M."/>
            <person name="Abouelleil A."/>
            <person name="Alvarado L."/>
            <person name="Chapman S.B."/>
            <person name="Gainer-Dewar J."/>
            <person name="Goldberg J."/>
            <person name="Griggs A."/>
            <person name="Gujja S."/>
            <person name="Hansen M."/>
            <person name="Howarth C."/>
            <person name="Imamovic A."/>
            <person name="Ireland A."/>
            <person name="Larimer J."/>
            <person name="McCowan C."/>
            <person name="Murphy C."/>
            <person name="Pearson M."/>
            <person name="Poon T.W."/>
            <person name="Priest M."/>
            <person name="Roberts A."/>
            <person name="Saif S."/>
            <person name="Shea T."/>
            <person name="Sykes S."/>
            <person name="Wortman J."/>
            <person name="Nusbaum C."/>
            <person name="Birren B."/>
        </authorList>
    </citation>
    <scope>NUCLEOTIDE SEQUENCE [LARGE SCALE GENOMIC DNA]</scope>
    <source>
        <strain evidence="4">APO3</strain>
    </source>
</reference>
<dbReference type="GO" id="GO:0005829">
    <property type="term" value="C:cytosol"/>
    <property type="evidence" value="ECO:0007669"/>
    <property type="project" value="GOC"/>
</dbReference>
<dbReference type="InterPro" id="IPR016024">
    <property type="entry name" value="ARM-type_fold"/>
</dbReference>
<accession>W4GGD3</accession>
<dbReference type="InterPro" id="IPR011989">
    <property type="entry name" value="ARM-like"/>
</dbReference>
<dbReference type="RefSeq" id="XP_009831471.1">
    <property type="nucleotide sequence ID" value="XM_009833169.1"/>
</dbReference>
<dbReference type="InterPro" id="IPR046837">
    <property type="entry name" value="Laa1/Sip1/HEATR5-like_HEAT"/>
</dbReference>
<dbReference type="PROSITE" id="PS50077">
    <property type="entry name" value="HEAT_REPEAT"/>
    <property type="match status" value="1"/>
</dbReference>
<feature type="region of interest" description="Disordered" evidence="3">
    <location>
        <begin position="1209"/>
        <end position="1240"/>
    </location>
</feature>
<dbReference type="GO" id="GO:0006897">
    <property type="term" value="P:endocytosis"/>
    <property type="evidence" value="ECO:0007669"/>
    <property type="project" value="TreeGrafter"/>
</dbReference>
<dbReference type="GO" id="GO:0016020">
    <property type="term" value="C:membrane"/>
    <property type="evidence" value="ECO:0007669"/>
    <property type="project" value="TreeGrafter"/>
</dbReference>
<dbReference type="InterPro" id="IPR021133">
    <property type="entry name" value="HEAT_type_2"/>
</dbReference>
<dbReference type="InterPro" id="IPR040108">
    <property type="entry name" value="Laa1/Sip1/HEATR5"/>
</dbReference>
<comment type="similarity">
    <text evidence="1">Belongs to the HEATR5 family.</text>
</comment>
<dbReference type="Gene3D" id="1.25.10.10">
    <property type="entry name" value="Leucine-rich Repeat Variant"/>
    <property type="match status" value="1"/>
</dbReference>
<dbReference type="GeneID" id="20809589"/>
<dbReference type="SUPFAM" id="SSF48371">
    <property type="entry name" value="ARM repeat"/>
    <property type="match status" value="1"/>
</dbReference>
<evidence type="ECO:0000256" key="1">
    <source>
        <dbReference type="ARBA" id="ARBA00008304"/>
    </source>
</evidence>
<feature type="repeat" description="HEAT" evidence="2">
    <location>
        <begin position="854"/>
        <end position="892"/>
    </location>
</feature>
<dbReference type="Proteomes" id="UP000284702">
    <property type="component" value="Unassembled WGS sequence"/>
</dbReference>
<proteinExistence type="inferred from homology"/>
<reference evidence="5 6" key="2">
    <citation type="submission" date="2018-07" db="EMBL/GenBank/DDBJ databases">
        <title>Annotation of Aphanomyces astaci genome assembly.</title>
        <authorList>
            <person name="Studholme D.J."/>
        </authorList>
    </citation>
    <scope>NUCLEOTIDE SEQUENCE [LARGE SCALE GENOMIC DNA]</scope>
    <source>
        <strain evidence="5">Pc</strain>
    </source>
</reference>
<evidence type="ECO:0000313" key="6">
    <source>
        <dbReference type="Proteomes" id="UP000284702"/>
    </source>
</evidence>
<dbReference type="EMBL" id="MZMZ02003141">
    <property type="protein sequence ID" value="RQM22540.1"/>
    <property type="molecule type" value="Genomic_DNA"/>
</dbReference>
<dbReference type="GO" id="GO:0042147">
    <property type="term" value="P:retrograde transport, endosome to Golgi"/>
    <property type="evidence" value="ECO:0007669"/>
    <property type="project" value="TreeGrafter"/>
</dbReference>
<dbReference type="PANTHER" id="PTHR21663">
    <property type="entry name" value="HYPOTHETICAL HEAT DOMAIN-CONTAINING"/>
    <property type="match status" value="1"/>
</dbReference>
<dbReference type="EMBL" id="KI913129">
    <property type="protein sequence ID" value="ETV78752.1"/>
    <property type="molecule type" value="Genomic_DNA"/>
</dbReference>
<keyword evidence="6" id="KW-1185">Reference proteome</keyword>
<protein>
    <submittedName>
        <fullName evidence="4">Uncharacterized protein</fullName>
    </submittedName>
</protein>
<dbReference type="GO" id="GO:0005794">
    <property type="term" value="C:Golgi apparatus"/>
    <property type="evidence" value="ECO:0007669"/>
    <property type="project" value="TreeGrafter"/>
</dbReference>
<feature type="compositionally biased region" description="Low complexity" evidence="3">
    <location>
        <begin position="1209"/>
        <end position="1218"/>
    </location>
</feature>
<dbReference type="VEuPathDB" id="FungiDB:H257_07593"/>
<name>W4GGD3_APHAT</name>
<feature type="compositionally biased region" description="Low complexity" evidence="3">
    <location>
        <begin position="1226"/>
        <end position="1239"/>
    </location>
</feature>